<dbReference type="Gene3D" id="1.25.40.20">
    <property type="entry name" value="Ankyrin repeat-containing domain"/>
    <property type="match status" value="1"/>
</dbReference>
<dbReference type="AlphaFoldDB" id="A0A6C0EAU2"/>
<feature type="compositionally biased region" description="Low complexity" evidence="1">
    <location>
        <begin position="476"/>
        <end position="486"/>
    </location>
</feature>
<feature type="compositionally biased region" description="Low complexity" evidence="1">
    <location>
        <begin position="431"/>
        <end position="449"/>
    </location>
</feature>
<feature type="compositionally biased region" description="Basic residues" evidence="1">
    <location>
        <begin position="456"/>
        <end position="475"/>
    </location>
</feature>
<evidence type="ECO:0000256" key="1">
    <source>
        <dbReference type="SAM" id="MobiDB-lite"/>
    </source>
</evidence>
<dbReference type="SUPFAM" id="SSF48403">
    <property type="entry name" value="Ankyrin repeat"/>
    <property type="match status" value="1"/>
</dbReference>
<reference evidence="2" key="1">
    <citation type="journal article" date="2020" name="Nature">
        <title>Giant virus diversity and host interactions through global metagenomics.</title>
        <authorList>
            <person name="Schulz F."/>
            <person name="Roux S."/>
            <person name="Paez-Espino D."/>
            <person name="Jungbluth S."/>
            <person name="Walsh D.A."/>
            <person name="Denef V.J."/>
            <person name="McMahon K.D."/>
            <person name="Konstantinidis K.T."/>
            <person name="Eloe-Fadrosh E.A."/>
            <person name="Kyrpides N.C."/>
            <person name="Woyke T."/>
        </authorList>
    </citation>
    <scope>NUCLEOTIDE SEQUENCE</scope>
    <source>
        <strain evidence="2">GVMAG-M-3300023179-27</strain>
    </source>
</reference>
<dbReference type="InterPro" id="IPR002110">
    <property type="entry name" value="Ankyrin_rpt"/>
</dbReference>
<proteinExistence type="predicted"/>
<name>A0A6C0EAU2_9ZZZZ</name>
<feature type="region of interest" description="Disordered" evidence="1">
    <location>
        <begin position="426"/>
        <end position="497"/>
    </location>
</feature>
<dbReference type="EMBL" id="MN739784">
    <property type="protein sequence ID" value="QHT26297.1"/>
    <property type="molecule type" value="Genomic_DNA"/>
</dbReference>
<dbReference type="PROSITE" id="PS50088">
    <property type="entry name" value="ANK_REPEAT"/>
    <property type="match status" value="1"/>
</dbReference>
<organism evidence="2">
    <name type="scientific">viral metagenome</name>
    <dbReference type="NCBI Taxonomy" id="1070528"/>
    <lineage>
        <taxon>unclassified sequences</taxon>
        <taxon>metagenomes</taxon>
        <taxon>organismal metagenomes</taxon>
    </lineage>
</organism>
<dbReference type="Pfam" id="PF12796">
    <property type="entry name" value="Ank_2"/>
    <property type="match status" value="1"/>
</dbReference>
<feature type="compositionally biased region" description="Polar residues" evidence="1">
    <location>
        <begin position="261"/>
        <end position="273"/>
    </location>
</feature>
<feature type="region of interest" description="Disordered" evidence="1">
    <location>
        <begin position="246"/>
        <end position="273"/>
    </location>
</feature>
<protein>
    <submittedName>
        <fullName evidence="2">Uncharacterized protein</fullName>
    </submittedName>
</protein>
<dbReference type="InterPro" id="IPR036770">
    <property type="entry name" value="Ankyrin_rpt-contain_sf"/>
</dbReference>
<sequence>MSYKSYDKSSNADVNLLTKMANRLNININKETSEDRDSFTIDGLKSETHSQSNPLAQSGSGLFSQDNSLINMVLASYADSRPDVAIYILNNSQCTDINTVDKYGRNLLHYLAMYSVKHEESFRYLSRLLLKYTDCSSSVNKQDLKGNTPAHYAAMVGNDGLVEAFKLKSADLSVKNLDGYYIGVQTEQESDVIVVIPKETNSYVEMDPRDRDIFVKNAQPMTEINADKIEGDMLQLFLKSPKKENRTVDSLTLPSRDDTVAETQNTNKGNESESVNIDTDAFIKTVLEKFKKNGESNDQAGGSKGYVGTRKLNTYSEFTVHPNVSSDMVGGRRDDDSSAISEMARAIQNQGEEVHKRVVEKIAKLLNIEIDKAKIYKAGLYDMVKKKRPELNNYDRAVEMEKMVTEDILNTIDIDKLSKLIEEKRKAKQLSTTSVDTTSQSDSDSNSDSSSEEKKPKKKATKKATKAKSKSKASRVKSSPPSVSTEHSSEFSLTSPI</sequence>
<evidence type="ECO:0000313" key="2">
    <source>
        <dbReference type="EMBL" id="QHT26297.1"/>
    </source>
</evidence>
<accession>A0A6C0EAU2</accession>